<dbReference type="CDD" id="cd04485">
    <property type="entry name" value="DnaE_OBF"/>
    <property type="match status" value="1"/>
</dbReference>
<dbReference type="PANTHER" id="PTHR32294:SF0">
    <property type="entry name" value="DNA POLYMERASE III SUBUNIT ALPHA"/>
    <property type="match status" value="1"/>
</dbReference>
<protein>
    <recommendedName>
        <fullName evidence="4">DNA polymerase III subunit alpha</fullName>
        <ecNumber evidence="3">2.7.7.7</ecNumber>
    </recommendedName>
</protein>
<dbReference type="InterPro" id="IPR011708">
    <property type="entry name" value="DNA_pol3_alpha_NTPase_dom"/>
</dbReference>
<evidence type="ECO:0000256" key="2">
    <source>
        <dbReference type="ARBA" id="ARBA00009496"/>
    </source>
</evidence>
<evidence type="ECO:0000256" key="3">
    <source>
        <dbReference type="ARBA" id="ARBA00012417"/>
    </source>
</evidence>
<dbReference type="Pfam" id="PF14579">
    <property type="entry name" value="HHH_6"/>
    <property type="match status" value="1"/>
</dbReference>
<feature type="domain" description="Polymerase/histidinol phosphatase N-terminal" evidence="11">
    <location>
        <begin position="6"/>
        <end position="73"/>
    </location>
</feature>
<dbReference type="Pfam" id="PF07733">
    <property type="entry name" value="DNA_pol3_alpha"/>
    <property type="match status" value="1"/>
</dbReference>
<dbReference type="SUPFAM" id="SSF89550">
    <property type="entry name" value="PHP domain-like"/>
    <property type="match status" value="1"/>
</dbReference>
<dbReference type="InterPro" id="IPR004805">
    <property type="entry name" value="DnaE2/DnaE/PolC"/>
</dbReference>
<dbReference type="Gene3D" id="1.10.150.870">
    <property type="match status" value="1"/>
</dbReference>
<evidence type="ECO:0000256" key="7">
    <source>
        <dbReference type="ARBA" id="ARBA00022705"/>
    </source>
</evidence>
<dbReference type="Gene3D" id="3.20.20.140">
    <property type="entry name" value="Metal-dependent hydrolases"/>
    <property type="match status" value="1"/>
</dbReference>
<dbReference type="NCBIfam" id="NF004226">
    <property type="entry name" value="PRK05673.1"/>
    <property type="match status" value="1"/>
</dbReference>
<dbReference type="Pfam" id="PF17657">
    <property type="entry name" value="DNA_pol3_finger"/>
    <property type="match status" value="1"/>
</dbReference>
<keyword evidence="7" id="KW-0235">DNA replication</keyword>
<dbReference type="EC" id="2.7.7.7" evidence="3"/>
<dbReference type="EMBL" id="AFZE01000014">
    <property type="protein sequence ID" value="EHL15416.1"/>
    <property type="molecule type" value="Genomic_DNA"/>
</dbReference>
<dbReference type="GO" id="GO:0008408">
    <property type="term" value="F:3'-5' exonuclease activity"/>
    <property type="evidence" value="ECO:0007669"/>
    <property type="project" value="InterPro"/>
</dbReference>
<comment type="caution">
    <text evidence="12">The sequence shown here is derived from an EMBL/GenBank/DDBJ whole genome shotgun (WGS) entry which is preliminary data.</text>
</comment>
<organism evidence="12 13">
    <name type="scientific">Peptoanaerobacter stomatis</name>
    <dbReference type="NCBI Taxonomy" id="796937"/>
    <lineage>
        <taxon>Bacteria</taxon>
        <taxon>Bacillati</taxon>
        <taxon>Bacillota</taxon>
        <taxon>Clostridia</taxon>
        <taxon>Peptostreptococcales</taxon>
        <taxon>Filifactoraceae</taxon>
        <taxon>Peptoanaerobacter</taxon>
    </lineage>
</organism>
<dbReference type="Gene3D" id="1.10.10.1600">
    <property type="entry name" value="Bacterial DNA polymerase III alpha subunit, thumb domain"/>
    <property type="match status" value="1"/>
</dbReference>
<evidence type="ECO:0000256" key="6">
    <source>
        <dbReference type="ARBA" id="ARBA00022695"/>
    </source>
</evidence>
<dbReference type="GO" id="GO:0006260">
    <property type="term" value="P:DNA replication"/>
    <property type="evidence" value="ECO:0007669"/>
    <property type="project" value="UniProtKB-KW"/>
</dbReference>
<evidence type="ECO:0000256" key="8">
    <source>
        <dbReference type="ARBA" id="ARBA00022932"/>
    </source>
</evidence>
<dbReference type="NCBIfam" id="TIGR00594">
    <property type="entry name" value="polc"/>
    <property type="match status" value="1"/>
</dbReference>
<evidence type="ECO:0000313" key="12">
    <source>
        <dbReference type="EMBL" id="EHL15416.1"/>
    </source>
</evidence>
<dbReference type="PATRIC" id="fig|796937.3.peg.1122"/>
<evidence type="ECO:0000313" key="13">
    <source>
        <dbReference type="Proteomes" id="UP000006437"/>
    </source>
</evidence>
<evidence type="ECO:0000256" key="9">
    <source>
        <dbReference type="ARBA" id="ARBA00025611"/>
    </source>
</evidence>
<dbReference type="InterPro" id="IPR010994">
    <property type="entry name" value="RuvA_2-like"/>
</dbReference>
<dbReference type="BioCyc" id="EBAC796937-HMP:GMGH-1919-MONOMER"/>
<dbReference type="GO" id="GO:0003887">
    <property type="term" value="F:DNA-directed DNA polymerase activity"/>
    <property type="evidence" value="ECO:0007669"/>
    <property type="project" value="UniProtKB-KW"/>
</dbReference>
<dbReference type="RefSeq" id="WP_009526140.1">
    <property type="nucleotide sequence ID" value="NZ_JH414562.1"/>
</dbReference>
<dbReference type="AlphaFoldDB" id="G9X0H5"/>
<reference evidence="12 13" key="1">
    <citation type="submission" date="2011-08" db="EMBL/GenBank/DDBJ databases">
        <title>The Genome Sequence of Eubacteriaceae bacterium ACC19a.</title>
        <authorList>
            <consortium name="The Broad Institute Genome Sequencing Platform"/>
            <person name="Earl A."/>
            <person name="Ward D."/>
            <person name="Feldgarden M."/>
            <person name="Gevers D."/>
            <person name="Sizova M."/>
            <person name="Hazen A."/>
            <person name="Epstein S."/>
            <person name="Young S.K."/>
            <person name="Zeng Q."/>
            <person name="Gargeya S."/>
            <person name="Fitzgerald M."/>
            <person name="Haas B."/>
            <person name="Abouelleil A."/>
            <person name="Alvarado L."/>
            <person name="Arachchi H.M."/>
            <person name="Berlin A."/>
            <person name="Brown A."/>
            <person name="Chapman S.B."/>
            <person name="Chen Z."/>
            <person name="Dunbar C."/>
            <person name="Freedman E."/>
            <person name="Gearin G."/>
            <person name="Gellesch M."/>
            <person name="Goldberg J."/>
            <person name="Griggs A."/>
            <person name="Gujja S."/>
            <person name="Heiman D."/>
            <person name="Howarth C."/>
            <person name="Larson L."/>
            <person name="Lui A."/>
            <person name="MacDonald P.J.P."/>
            <person name="Montmayeur A."/>
            <person name="Murphy C."/>
            <person name="Neiman D."/>
            <person name="Pearson M."/>
            <person name="Priest M."/>
            <person name="Roberts A."/>
            <person name="Saif S."/>
            <person name="Shea T."/>
            <person name="Shenoy N."/>
            <person name="Sisk P."/>
            <person name="Stolte C."/>
            <person name="Sykes S."/>
            <person name="Wortman J."/>
            <person name="Nusbaum C."/>
            <person name="Birren B."/>
        </authorList>
    </citation>
    <scope>NUCLEOTIDE SEQUENCE [LARGE SCALE GENOMIC DNA]</scope>
    <source>
        <strain evidence="12 13">ACC19a</strain>
    </source>
</reference>
<dbReference type="CDD" id="cd12113">
    <property type="entry name" value="PHP_PolIIIA_DnaE3"/>
    <property type="match status" value="1"/>
</dbReference>
<dbReference type="InterPro" id="IPR004013">
    <property type="entry name" value="PHP_dom"/>
</dbReference>
<dbReference type="NCBIfam" id="NF005298">
    <property type="entry name" value="PRK06826.1"/>
    <property type="match status" value="1"/>
</dbReference>
<accession>G9X0H5</accession>
<keyword evidence="5" id="KW-0808">Transferase</keyword>
<comment type="catalytic activity">
    <reaction evidence="10">
        <text>DNA(n) + a 2'-deoxyribonucleoside 5'-triphosphate = DNA(n+1) + diphosphate</text>
        <dbReference type="Rhea" id="RHEA:22508"/>
        <dbReference type="Rhea" id="RHEA-COMP:17339"/>
        <dbReference type="Rhea" id="RHEA-COMP:17340"/>
        <dbReference type="ChEBI" id="CHEBI:33019"/>
        <dbReference type="ChEBI" id="CHEBI:61560"/>
        <dbReference type="ChEBI" id="CHEBI:173112"/>
        <dbReference type="EC" id="2.7.7.7"/>
    </reaction>
</comment>
<dbReference type="InterPro" id="IPR029460">
    <property type="entry name" value="DNAPol_HHH"/>
</dbReference>
<name>G9X0H5_9FIRM</name>
<dbReference type="HOGENOM" id="CLU_001600_0_0_9"/>
<dbReference type="InterPro" id="IPR041931">
    <property type="entry name" value="DNA_pol3_alpha_thumb_dom"/>
</dbReference>
<dbReference type="Proteomes" id="UP000006437">
    <property type="component" value="Unassembled WGS sequence"/>
</dbReference>
<dbReference type="Pfam" id="PF02811">
    <property type="entry name" value="PHP"/>
    <property type="match status" value="1"/>
</dbReference>
<comment type="similarity">
    <text evidence="2">Belongs to the DNA polymerase type-C family. DnaE subfamily.</text>
</comment>
<sequence length="1147" mass="131179">MDKKFVHLHLHTPYSLLDGFSKINEVIEKAKNLGMDSVAITDHGVMFGVVDFYKTAKKNGIKPIIGCELYTSARTHKDKETVDKKSGHIILLAKSNEGYKNLIKLVSIGFVDGFYYKPRVDYGLLEKYSEGIICLSACLAGDVQQQILAGNYEKAKEIALRLENIYGKGNFYLEMQDHNIAEQKRVNIYLRKLSMDTKIPLVVTNDVHYVDKKDYKSHEILLCIQTGKTLADEQKMEFQTNEFYFKSQEEMYDIFSGDEEALANTQKIADMCNVEFDFNSYHLPKYSVPSNYTAFEYLKKLCDEGIKQRYEIVSDDIKNRLDFELNVINQMGYVEYFLIVWDFINYAKINNIMVGPGRGSAAGSIVSYALKITDIDPIKFGLLFERFLNPERVSMPDIDIDFCYEKRDKVIDYVKEKYGKDHVSQIITFGTFKARLAVRDSARVMGISYALADRVAKMIPHALKMSIEIALNINSDLKKLYDNDETVHNLIDVAKGIENLPRHASTHAAGVVISKNPVDNYVPLYVQDDNITTQFTMTTLEELGLLKMDFLGLRTLTVIQKTIENIKKNKNIEIDLETLDYDDKKVYELISSGKTLGIFQIESGGMRKFMKELKPEHLEDIIAGISLYRPGPMDSIPMYIKNKENNSNIKYIHEKLKPILSVTNGIMIYQEQVMQAVRDLAGYSYGRADLVRRAMSKKKMDVMEQERKNFVYGNEEENIIGCIKNGVDEESANKIFDDMIDFANYAFNKSHAAAYAVISYQTAYLKTHYKVEFMAALMSSVIGNIDKIIEYKIDCEENDVKILPPDINYSYSDFHVENDAIRFPLSALKGIGFAVADNIAFEREKNGDYTSFEDIVERLESKNINKKVVESLIKSGAIDSLIPNRASIMSNYESIINSIQLRKKNNIQGQISFFNNESIKNYRQDSIVKIKEFSHEILLSMEKDILGFYLSGNPLDKYKKIIDSNVNINSVQIKEINEENTSISDIENLKIGIVGIINKIKINSTKKNNELMAFLTIEDLYSSVEVIVFPKIYAQISAYLIKDSVIFVKGRLSLEEDEDNRVIAESIQSIDDLEEIKKVYVKIDDFKNSPKVHLVENLTKPYGNAKLYFYDEKTKKVMVKDNMNIDYSDEIISRIKALVGDDNVKII</sequence>
<dbReference type="GO" id="GO:0005737">
    <property type="term" value="C:cytoplasm"/>
    <property type="evidence" value="ECO:0007669"/>
    <property type="project" value="UniProtKB-SubCell"/>
</dbReference>
<gene>
    <name evidence="12" type="ORF">HMPREF9629_01911</name>
</gene>
<evidence type="ECO:0000256" key="10">
    <source>
        <dbReference type="ARBA" id="ARBA00049244"/>
    </source>
</evidence>
<dbReference type="InterPro" id="IPR016195">
    <property type="entry name" value="Pol/histidinol_Pase-like"/>
</dbReference>
<evidence type="ECO:0000256" key="5">
    <source>
        <dbReference type="ARBA" id="ARBA00022679"/>
    </source>
</evidence>
<dbReference type="SUPFAM" id="SSF47781">
    <property type="entry name" value="RuvA domain 2-like"/>
    <property type="match status" value="1"/>
</dbReference>
<comment type="function">
    <text evidence="9">DNA polymerase III is a complex, multichain enzyme responsible for most of the replicative synthesis in bacteria. This DNA polymerase also exhibits 3' to 5' exonuclease activity. The alpha chain is the DNA polymerase.</text>
</comment>
<keyword evidence="8" id="KW-0239">DNA-directed DNA polymerase</keyword>
<keyword evidence="6" id="KW-0548">Nucleotidyltransferase</keyword>
<dbReference type="InterPro" id="IPR004365">
    <property type="entry name" value="NA-bd_OB_tRNA"/>
</dbReference>
<dbReference type="Pfam" id="PF01336">
    <property type="entry name" value="tRNA_anti-codon"/>
    <property type="match status" value="1"/>
</dbReference>
<proteinExistence type="inferred from homology"/>
<dbReference type="SMART" id="SM00481">
    <property type="entry name" value="POLIIIAc"/>
    <property type="match status" value="1"/>
</dbReference>
<dbReference type="PANTHER" id="PTHR32294">
    <property type="entry name" value="DNA POLYMERASE III SUBUNIT ALPHA"/>
    <property type="match status" value="1"/>
</dbReference>
<evidence type="ECO:0000256" key="4">
    <source>
        <dbReference type="ARBA" id="ARBA00019114"/>
    </source>
</evidence>
<dbReference type="GO" id="GO:0003676">
    <property type="term" value="F:nucleic acid binding"/>
    <property type="evidence" value="ECO:0007669"/>
    <property type="project" value="InterPro"/>
</dbReference>
<dbReference type="InterPro" id="IPR003141">
    <property type="entry name" value="Pol/His_phosphatase_N"/>
</dbReference>
<evidence type="ECO:0000259" key="11">
    <source>
        <dbReference type="SMART" id="SM00481"/>
    </source>
</evidence>
<dbReference type="InterPro" id="IPR040982">
    <property type="entry name" value="DNA_pol3_finger"/>
</dbReference>
<evidence type="ECO:0000256" key="1">
    <source>
        <dbReference type="ARBA" id="ARBA00004496"/>
    </source>
</evidence>
<comment type="subcellular location">
    <subcellularLocation>
        <location evidence="1">Cytoplasm</location>
    </subcellularLocation>
</comment>